<gene>
    <name evidence="2" type="ORF">C5L28_002219</name>
    <name evidence="1" type="ORF">LPKJCM_00219</name>
</gene>
<dbReference type="EMBL" id="PUFL01000074">
    <property type="protein sequence ID" value="TDG89864.1"/>
    <property type="molecule type" value="Genomic_DNA"/>
</dbReference>
<accession>A0A224V2Q8</accession>
<dbReference type="AlphaFoldDB" id="A0A224V2Q8"/>
<reference evidence="2 4" key="2">
    <citation type="journal article" date="2019" name="Appl. Microbiol. Biotechnol.">
        <title>Uncovering carbohydrate metabolism through a genotype-phenotype association study of 56 lactic acid bacteria genomes.</title>
        <authorList>
            <person name="Buron-Moles G."/>
            <person name="Chailyan A."/>
            <person name="Dolejs I."/>
            <person name="Forster J."/>
            <person name="Miks M.H."/>
        </authorList>
    </citation>
    <scope>NUCLEOTIDE SEQUENCE [LARGE SCALE GENOMIC DNA]</scope>
    <source>
        <strain evidence="2 4">DSM 10551</strain>
    </source>
</reference>
<reference evidence="1 3" key="1">
    <citation type="journal article" date="2017" name="Biosci Microbiota Food Health">
        <title>Genomic characterization reconfirms the taxonomic status of Lactobacillus parakefiri.</title>
        <authorList>
            <person name="Tanizawa Y."/>
            <person name="Kobayashi H."/>
            <person name="Kaminuma E."/>
            <person name="Sakamoto M."/>
            <person name="Ohkuma M."/>
            <person name="Nakamura Y."/>
            <person name="Arita M."/>
            <person name="Tohno M."/>
        </authorList>
    </citation>
    <scope>NUCLEOTIDE SEQUENCE [LARGE SCALE GENOMIC DNA]</scope>
    <source>
        <strain evidence="1 3">JCM 8573</strain>
    </source>
</reference>
<dbReference type="Proteomes" id="UP000294668">
    <property type="component" value="Unassembled WGS sequence"/>
</dbReference>
<comment type="caution">
    <text evidence="1">The sequence shown here is derived from an EMBL/GenBank/DDBJ whole genome shotgun (WGS) entry which is preliminary data.</text>
</comment>
<reference evidence="2" key="3">
    <citation type="submission" date="2019-02" db="EMBL/GenBank/DDBJ databases">
        <authorList>
            <person name="Buron G."/>
            <person name="Chaylann A."/>
            <person name="Dolejs I."/>
            <person name="Forster J."/>
            <person name="Miks M.H."/>
        </authorList>
    </citation>
    <scope>NUCLEOTIDE SEQUENCE</scope>
    <source>
        <strain evidence="2">DSM 10551</strain>
    </source>
</reference>
<keyword evidence="4" id="KW-1185">Reference proteome</keyword>
<evidence type="ECO:0000313" key="4">
    <source>
        <dbReference type="Proteomes" id="UP000294668"/>
    </source>
</evidence>
<sequence length="51" mass="5769">MTLTESVSRLEAIVKLLNYHAGTCLKAFQNNLYDYGTEHFKIITSDNGAEF</sequence>
<evidence type="ECO:0000313" key="2">
    <source>
        <dbReference type="EMBL" id="TDG89864.1"/>
    </source>
</evidence>
<protein>
    <submittedName>
        <fullName evidence="1">Transposase</fullName>
    </submittedName>
</protein>
<dbReference type="Proteomes" id="UP000214739">
    <property type="component" value="Unassembled WGS sequence"/>
</dbReference>
<dbReference type="EMBL" id="BDGB01000020">
    <property type="protein sequence ID" value="GAW71148.1"/>
    <property type="molecule type" value="Genomic_DNA"/>
</dbReference>
<proteinExistence type="predicted"/>
<organism evidence="1 3">
    <name type="scientific">Lentilactobacillus parakefiri</name>
    <dbReference type="NCBI Taxonomy" id="152332"/>
    <lineage>
        <taxon>Bacteria</taxon>
        <taxon>Bacillati</taxon>
        <taxon>Bacillota</taxon>
        <taxon>Bacilli</taxon>
        <taxon>Lactobacillales</taxon>
        <taxon>Lactobacillaceae</taxon>
        <taxon>Lentilactobacillus</taxon>
    </lineage>
</organism>
<evidence type="ECO:0000313" key="1">
    <source>
        <dbReference type="EMBL" id="GAW71148.1"/>
    </source>
</evidence>
<evidence type="ECO:0000313" key="3">
    <source>
        <dbReference type="Proteomes" id="UP000214739"/>
    </source>
</evidence>
<name>A0A224V2Q8_9LACO</name>